<dbReference type="Proteomes" id="UP000048965">
    <property type="component" value="Unassembled WGS sequence"/>
</dbReference>
<feature type="transmembrane region" description="Helical" evidence="1">
    <location>
        <begin position="7"/>
        <end position="26"/>
    </location>
</feature>
<gene>
    <name evidence="2" type="ORF">TPA0598_18_00030</name>
</gene>
<organism evidence="2 3">
    <name type="scientific">Streptomyces lydicamycinicus</name>
    <dbReference type="NCBI Taxonomy" id="1546107"/>
    <lineage>
        <taxon>Bacteria</taxon>
        <taxon>Bacillati</taxon>
        <taxon>Actinomycetota</taxon>
        <taxon>Actinomycetes</taxon>
        <taxon>Kitasatosporales</taxon>
        <taxon>Streptomycetaceae</taxon>
        <taxon>Streptomyces</taxon>
    </lineage>
</organism>
<reference evidence="2 3" key="2">
    <citation type="journal article" date="2015" name="Stand. Genomic Sci.">
        <title>Draft genome sequence of marine-derived Streptomyces sp. TP-A0598, a producer of anti-MRSA antibiotic lydicamycins.</title>
        <authorList>
            <person name="Komaki H."/>
            <person name="Ichikawa N."/>
            <person name="Hosoyama A."/>
            <person name="Fujita N."/>
            <person name="Igarashi Y."/>
        </authorList>
    </citation>
    <scope>NUCLEOTIDE SEQUENCE [LARGE SCALE GENOMIC DNA]</scope>
    <source>
        <strain evidence="2 3">NBRC 110027</strain>
    </source>
</reference>
<keyword evidence="3" id="KW-1185">Reference proteome</keyword>
<evidence type="ECO:0000313" key="2">
    <source>
        <dbReference type="EMBL" id="GAO13044.1"/>
    </source>
</evidence>
<sequence>MAVIAPAIATTVVFVEGLVTGWLVWLTPALCGNSCDNDHYQANFSFGLTVGACGLIVPAGLLLISWVLPWRRRHNGSRVAAAVLALVPLTVLYVLFNIFLALA</sequence>
<reference evidence="3" key="1">
    <citation type="submission" date="2014-09" db="EMBL/GenBank/DDBJ databases">
        <title>Whole genome shotgun sequence of Streptomyces sp. NBRC 110027.</title>
        <authorList>
            <person name="Komaki H."/>
            <person name="Ichikawa N."/>
            <person name="Katano-Makiyama Y."/>
            <person name="Hosoyama A."/>
            <person name="Hashimoto M."/>
            <person name="Uohara A."/>
            <person name="Kitahashi Y."/>
            <person name="Ohji S."/>
            <person name="Kimura A."/>
            <person name="Yamazoe A."/>
            <person name="Igarashi Y."/>
            <person name="Fujita N."/>
        </authorList>
    </citation>
    <scope>NUCLEOTIDE SEQUENCE [LARGE SCALE GENOMIC DNA]</scope>
    <source>
        <strain evidence="3">NBRC 110027</strain>
    </source>
</reference>
<evidence type="ECO:0000256" key="1">
    <source>
        <dbReference type="SAM" id="Phobius"/>
    </source>
</evidence>
<dbReference type="AlphaFoldDB" id="A0A0P4RH05"/>
<keyword evidence="1" id="KW-0472">Membrane</keyword>
<feature type="transmembrane region" description="Helical" evidence="1">
    <location>
        <begin position="80"/>
        <end position="102"/>
    </location>
</feature>
<evidence type="ECO:0000313" key="3">
    <source>
        <dbReference type="Proteomes" id="UP000048965"/>
    </source>
</evidence>
<accession>A0A0P4RH05</accession>
<proteinExistence type="predicted"/>
<feature type="transmembrane region" description="Helical" evidence="1">
    <location>
        <begin position="46"/>
        <end position="68"/>
    </location>
</feature>
<name>A0A0P4RH05_9ACTN</name>
<keyword evidence="1" id="KW-1133">Transmembrane helix</keyword>
<comment type="caution">
    <text evidence="2">The sequence shown here is derived from an EMBL/GenBank/DDBJ whole genome shotgun (WGS) entry which is preliminary data.</text>
</comment>
<dbReference type="EMBL" id="BBNO01000018">
    <property type="protein sequence ID" value="GAO13044.1"/>
    <property type="molecule type" value="Genomic_DNA"/>
</dbReference>
<protein>
    <submittedName>
        <fullName evidence="2">Uncharacterized protein</fullName>
    </submittedName>
</protein>
<keyword evidence="1" id="KW-0812">Transmembrane</keyword>